<dbReference type="EMBL" id="CM039434">
    <property type="protein sequence ID" value="KAI4324069.1"/>
    <property type="molecule type" value="Genomic_DNA"/>
</dbReference>
<dbReference type="Proteomes" id="UP000828941">
    <property type="component" value="Chromosome 9"/>
</dbReference>
<gene>
    <name evidence="1" type="ORF">L6164_023634</name>
</gene>
<organism evidence="1 2">
    <name type="scientific">Bauhinia variegata</name>
    <name type="common">Purple orchid tree</name>
    <name type="synonym">Phanera variegata</name>
    <dbReference type="NCBI Taxonomy" id="167791"/>
    <lineage>
        <taxon>Eukaryota</taxon>
        <taxon>Viridiplantae</taxon>
        <taxon>Streptophyta</taxon>
        <taxon>Embryophyta</taxon>
        <taxon>Tracheophyta</taxon>
        <taxon>Spermatophyta</taxon>
        <taxon>Magnoliopsida</taxon>
        <taxon>eudicotyledons</taxon>
        <taxon>Gunneridae</taxon>
        <taxon>Pentapetalae</taxon>
        <taxon>rosids</taxon>
        <taxon>fabids</taxon>
        <taxon>Fabales</taxon>
        <taxon>Fabaceae</taxon>
        <taxon>Cercidoideae</taxon>
        <taxon>Cercideae</taxon>
        <taxon>Bauhiniinae</taxon>
        <taxon>Bauhinia</taxon>
    </lineage>
</organism>
<name>A0ACB9MKW8_BAUVA</name>
<protein>
    <submittedName>
        <fullName evidence="1">Uncharacterized protein</fullName>
    </submittedName>
</protein>
<evidence type="ECO:0000313" key="1">
    <source>
        <dbReference type="EMBL" id="KAI4324069.1"/>
    </source>
</evidence>
<proteinExistence type="predicted"/>
<reference evidence="1 2" key="1">
    <citation type="journal article" date="2022" name="DNA Res.">
        <title>Chromosomal-level genome assembly of the orchid tree Bauhinia variegata (Leguminosae; Cercidoideae) supports the allotetraploid origin hypothesis of Bauhinia.</title>
        <authorList>
            <person name="Zhong Y."/>
            <person name="Chen Y."/>
            <person name="Zheng D."/>
            <person name="Pang J."/>
            <person name="Liu Y."/>
            <person name="Luo S."/>
            <person name="Meng S."/>
            <person name="Qian L."/>
            <person name="Wei D."/>
            <person name="Dai S."/>
            <person name="Zhou R."/>
        </authorList>
    </citation>
    <scope>NUCLEOTIDE SEQUENCE [LARGE SCALE GENOMIC DNA]</scope>
    <source>
        <strain evidence="1">BV-YZ2020</strain>
    </source>
</reference>
<evidence type="ECO:0000313" key="2">
    <source>
        <dbReference type="Proteomes" id="UP000828941"/>
    </source>
</evidence>
<comment type="caution">
    <text evidence="1">The sequence shown here is derived from an EMBL/GenBank/DDBJ whole genome shotgun (WGS) entry which is preliminary data.</text>
</comment>
<keyword evidence="2" id="KW-1185">Reference proteome</keyword>
<sequence>MKKETSSIGGYLRFLKTIADELNLIGYLLDDVNLILYYLSGLGFNFKDIATVLRSQPFLFMYDQIYEQLTNHELQLSHEEKNNVSVRLVSRSKHCTQGRHCCKNRMVIIFTNLSVLNNPSSLLPHSLKLIGTTD</sequence>
<accession>A0ACB9MKW8</accession>